<reference evidence="2" key="1">
    <citation type="submission" date="2022-10" db="EMBL/GenBank/DDBJ databases">
        <title>The complete genomes of actinobacterial strains from the NBC collection.</title>
        <authorList>
            <person name="Joergensen T.S."/>
            <person name="Alvarez Arevalo M."/>
            <person name="Sterndorff E.B."/>
            <person name="Faurdal D."/>
            <person name="Vuksanovic O."/>
            <person name="Mourched A.-S."/>
            <person name="Charusanti P."/>
            <person name="Shaw S."/>
            <person name="Blin K."/>
            <person name="Weber T."/>
        </authorList>
    </citation>
    <scope>NUCLEOTIDE SEQUENCE</scope>
    <source>
        <strain evidence="2">NBC_00283</strain>
    </source>
</reference>
<evidence type="ECO:0000259" key="1">
    <source>
        <dbReference type="Pfam" id="PF01814"/>
    </source>
</evidence>
<name>A0ABZ1RN09_9ACTN</name>
<proteinExistence type="predicted"/>
<feature type="domain" description="Hemerythrin-like" evidence="1">
    <location>
        <begin position="24"/>
        <end position="169"/>
    </location>
</feature>
<protein>
    <submittedName>
        <fullName evidence="2">Hemerythrin domain-containing protein</fullName>
    </submittedName>
</protein>
<organism evidence="2 3">
    <name type="scientific">Streptomyces goshikiensis</name>
    <dbReference type="NCBI Taxonomy" id="1942"/>
    <lineage>
        <taxon>Bacteria</taxon>
        <taxon>Bacillati</taxon>
        <taxon>Actinomycetota</taxon>
        <taxon>Actinomycetes</taxon>
        <taxon>Kitasatosporales</taxon>
        <taxon>Streptomycetaceae</taxon>
        <taxon>Streptomyces</taxon>
    </lineage>
</organism>
<evidence type="ECO:0000313" key="3">
    <source>
        <dbReference type="Proteomes" id="UP001432075"/>
    </source>
</evidence>
<sequence length="243" mass="26450">MSTSTLPGTPSAPAAGNDLTGFTLTHDLIRRAVPELGRRLANAAASGALDEAAAARLGTWWSMFTTILDGHHTSEDSHVWPVVLAAEPTLAPVARALEEQHTSLDGHLAGIEEGLRLLGRQEGRERAEGEAEPADRETVLSRLRARIADFDALMYEHLRLEEQTMVPVLRDRVTGEAYAAMLGSLATGHDPADFVPTMPLLLEQAPPRAREFMLGNMPAALRTRYEREFEPAYRELLGSLPAA</sequence>
<dbReference type="RefSeq" id="WP_328776078.1">
    <property type="nucleotide sequence ID" value="NZ_CP108057.1"/>
</dbReference>
<dbReference type="Proteomes" id="UP001432075">
    <property type="component" value="Chromosome"/>
</dbReference>
<gene>
    <name evidence="2" type="ORF">OHU17_16505</name>
</gene>
<evidence type="ECO:0000313" key="2">
    <source>
        <dbReference type="EMBL" id="WUO47324.1"/>
    </source>
</evidence>
<dbReference type="EMBL" id="CP108057">
    <property type="protein sequence ID" value="WUO47324.1"/>
    <property type="molecule type" value="Genomic_DNA"/>
</dbReference>
<dbReference type="InterPro" id="IPR012312">
    <property type="entry name" value="Hemerythrin-like"/>
</dbReference>
<accession>A0ABZ1RN09</accession>
<dbReference type="CDD" id="cd12108">
    <property type="entry name" value="Hr-like"/>
    <property type="match status" value="1"/>
</dbReference>
<dbReference type="Gene3D" id="1.20.120.520">
    <property type="entry name" value="nmb1532 protein domain like"/>
    <property type="match status" value="1"/>
</dbReference>
<dbReference type="Pfam" id="PF01814">
    <property type="entry name" value="Hemerythrin"/>
    <property type="match status" value="1"/>
</dbReference>
<keyword evidence="3" id="KW-1185">Reference proteome</keyword>